<dbReference type="CDD" id="cd06578">
    <property type="entry name" value="HemD"/>
    <property type="match status" value="1"/>
</dbReference>
<organism evidence="9 10">
    <name type="scientific">Candidatus Lachnoclostridium stercoripullorum</name>
    <dbReference type="NCBI Taxonomy" id="2838635"/>
    <lineage>
        <taxon>Bacteria</taxon>
        <taxon>Bacillati</taxon>
        <taxon>Bacillota</taxon>
        <taxon>Clostridia</taxon>
        <taxon>Lachnospirales</taxon>
        <taxon>Lachnospiraceae</taxon>
    </lineage>
</organism>
<evidence type="ECO:0000259" key="8">
    <source>
        <dbReference type="Pfam" id="PF02602"/>
    </source>
</evidence>
<evidence type="ECO:0000259" key="7">
    <source>
        <dbReference type="Pfam" id="PF00590"/>
    </source>
</evidence>
<dbReference type="NCBIfam" id="NF004790">
    <property type="entry name" value="PRK06136.1"/>
    <property type="match status" value="1"/>
</dbReference>
<evidence type="ECO:0000256" key="1">
    <source>
        <dbReference type="ARBA" id="ARBA00012162"/>
    </source>
</evidence>
<dbReference type="FunFam" id="3.30.950.10:FF:000001">
    <property type="entry name" value="Siroheme synthase"/>
    <property type="match status" value="1"/>
</dbReference>
<dbReference type="InterPro" id="IPR036108">
    <property type="entry name" value="4pyrrol_syn_uPrphyn_synt_sf"/>
</dbReference>
<evidence type="ECO:0000256" key="2">
    <source>
        <dbReference type="ARBA" id="ARBA00022603"/>
    </source>
</evidence>
<dbReference type="InterPro" id="IPR035996">
    <property type="entry name" value="4pyrrol_Methylase_sf"/>
</dbReference>
<dbReference type="InterPro" id="IPR000878">
    <property type="entry name" value="4pyrrol_Mease"/>
</dbReference>
<dbReference type="NCBIfam" id="TIGR01469">
    <property type="entry name" value="cobA_cysG_Cterm"/>
    <property type="match status" value="1"/>
</dbReference>
<name>A0A9D1W3F3_9FIRM</name>
<dbReference type="InterPro" id="IPR006366">
    <property type="entry name" value="CobA/CysG_C"/>
</dbReference>
<evidence type="ECO:0000313" key="10">
    <source>
        <dbReference type="Proteomes" id="UP000886780"/>
    </source>
</evidence>
<reference evidence="9" key="1">
    <citation type="journal article" date="2021" name="PeerJ">
        <title>Extensive microbial diversity within the chicken gut microbiome revealed by metagenomics and culture.</title>
        <authorList>
            <person name="Gilroy R."/>
            <person name="Ravi A."/>
            <person name="Getino M."/>
            <person name="Pursley I."/>
            <person name="Horton D.L."/>
            <person name="Alikhan N.F."/>
            <person name="Baker D."/>
            <person name="Gharbi K."/>
            <person name="Hall N."/>
            <person name="Watson M."/>
            <person name="Adriaenssens E.M."/>
            <person name="Foster-Nyarko E."/>
            <person name="Jarju S."/>
            <person name="Secka A."/>
            <person name="Antonio M."/>
            <person name="Oren A."/>
            <person name="Chaudhuri R.R."/>
            <person name="La Ragione R."/>
            <person name="Hildebrand F."/>
            <person name="Pallen M.J."/>
        </authorList>
    </citation>
    <scope>NUCLEOTIDE SEQUENCE</scope>
    <source>
        <strain evidence="9">ChiGjej4B4-12881</strain>
    </source>
</reference>
<dbReference type="EMBL" id="DXEU01000056">
    <property type="protein sequence ID" value="HIX51781.1"/>
    <property type="molecule type" value="Genomic_DNA"/>
</dbReference>
<dbReference type="EC" id="2.1.1.107" evidence="1"/>
<dbReference type="Pfam" id="PF02602">
    <property type="entry name" value="HEM4"/>
    <property type="match status" value="1"/>
</dbReference>
<dbReference type="InterPro" id="IPR014777">
    <property type="entry name" value="4pyrrole_Mease_sub1"/>
</dbReference>
<feature type="domain" description="Tetrapyrrole biosynthesis uroporphyrinogen III synthase" evidence="8">
    <location>
        <begin position="271"/>
        <end position="496"/>
    </location>
</feature>
<dbReference type="AlphaFoldDB" id="A0A9D1W3F3"/>
<dbReference type="Gene3D" id="3.40.50.10090">
    <property type="match status" value="2"/>
</dbReference>
<evidence type="ECO:0000256" key="3">
    <source>
        <dbReference type="ARBA" id="ARBA00022679"/>
    </source>
</evidence>
<comment type="similarity">
    <text evidence="6">Belongs to the precorrin methyltransferase family.</text>
</comment>
<dbReference type="PROSITE" id="PS00840">
    <property type="entry name" value="SUMT_2"/>
    <property type="match status" value="1"/>
</dbReference>
<proteinExistence type="inferred from homology"/>
<evidence type="ECO:0000256" key="5">
    <source>
        <dbReference type="ARBA" id="ARBA00023244"/>
    </source>
</evidence>
<dbReference type="Gene3D" id="3.40.1010.10">
    <property type="entry name" value="Cobalt-precorrin-4 Transmethylase, Domain 1"/>
    <property type="match status" value="1"/>
</dbReference>
<dbReference type="InterPro" id="IPR014776">
    <property type="entry name" value="4pyrrole_Mease_sub2"/>
</dbReference>
<dbReference type="FunFam" id="3.40.1010.10:FF:000001">
    <property type="entry name" value="Siroheme synthase"/>
    <property type="match status" value="1"/>
</dbReference>
<accession>A0A9D1W3F3</accession>
<feature type="domain" description="Tetrapyrrole methylase" evidence="7">
    <location>
        <begin position="10"/>
        <end position="221"/>
    </location>
</feature>
<dbReference type="Proteomes" id="UP000886780">
    <property type="component" value="Unassembled WGS sequence"/>
</dbReference>
<dbReference type="GO" id="GO:0004851">
    <property type="term" value="F:uroporphyrin-III C-methyltransferase activity"/>
    <property type="evidence" value="ECO:0007669"/>
    <property type="project" value="UniProtKB-EC"/>
</dbReference>
<keyword evidence="3 6" id="KW-0808">Transferase</keyword>
<dbReference type="InterPro" id="IPR003754">
    <property type="entry name" value="4pyrrol_synth_uPrphyn_synth"/>
</dbReference>
<dbReference type="GO" id="GO:0019354">
    <property type="term" value="P:siroheme biosynthetic process"/>
    <property type="evidence" value="ECO:0007669"/>
    <property type="project" value="InterPro"/>
</dbReference>
<protein>
    <recommendedName>
        <fullName evidence="1">uroporphyrinogen-III C-methyltransferase</fullName>
        <ecNumber evidence="1">2.1.1.107</ecNumber>
    </recommendedName>
</protein>
<dbReference type="SUPFAM" id="SSF53790">
    <property type="entry name" value="Tetrapyrrole methylase"/>
    <property type="match status" value="1"/>
</dbReference>
<keyword evidence="5" id="KW-0627">Porphyrin biosynthesis</keyword>
<dbReference type="Pfam" id="PF00590">
    <property type="entry name" value="TP_methylase"/>
    <property type="match status" value="1"/>
</dbReference>
<dbReference type="GO" id="GO:0032259">
    <property type="term" value="P:methylation"/>
    <property type="evidence" value="ECO:0007669"/>
    <property type="project" value="UniProtKB-KW"/>
</dbReference>
<dbReference type="SUPFAM" id="SSF69618">
    <property type="entry name" value="HemD-like"/>
    <property type="match status" value="1"/>
</dbReference>
<keyword evidence="4" id="KW-0949">S-adenosyl-L-methionine</keyword>
<comment type="caution">
    <text evidence="9">The sequence shown here is derived from an EMBL/GenBank/DDBJ whole genome shotgun (WGS) entry which is preliminary data.</text>
</comment>
<sequence>MERNDGLGVVFLVGAGPGDPELITARGMCRLNSCDAVVYDSLASDRLLALAPENAERIYVGKRAGRHSMKQEEISRLLVELGRKGKRVVRLKGGDPFVFGRGGEEILALQEAGIPFEVTPGVTSAVAAPASAGIPVTHRAVSRSFHVMTGHTLKEGETLPPDFPEFAKLSGTLIFLMGLGNLHPIVEGLLKAGKTADTPAAVIESGTLPQERCVRGTLGTIEERAREAAIGSPAIIVVGETAALEMKSSFRPPLAGVRVCMTGTASFMDRLGRSLAGLGAETEEVSRLGLVSHAGEAEMQEAYGRLESYTWAVFTSANAVRLFFEGLLASGKDFRSLGGLKLAAVGRGTAEELLKCGFRADYVPERYQVEDLAAGLAELAGHEDRLLIPRSSGGSPVLNEVLAARKIPYDDICLYDVSAEWREREHLAEWLASADYLTFASGSGVKAFFDGLSDGERKALDQVRVVCIGAVTARALEKAGRRADLVADSFDVPGMTAAILKDVEKR</sequence>
<reference evidence="9" key="2">
    <citation type="submission" date="2021-04" db="EMBL/GenBank/DDBJ databases">
        <authorList>
            <person name="Gilroy R."/>
        </authorList>
    </citation>
    <scope>NUCLEOTIDE SEQUENCE</scope>
    <source>
        <strain evidence="9">ChiGjej4B4-12881</strain>
    </source>
</reference>
<evidence type="ECO:0000313" key="9">
    <source>
        <dbReference type="EMBL" id="HIX51781.1"/>
    </source>
</evidence>
<dbReference type="PANTHER" id="PTHR45790:SF3">
    <property type="entry name" value="S-ADENOSYL-L-METHIONINE-DEPENDENT UROPORPHYRINOGEN III METHYLTRANSFERASE, CHLOROPLASTIC"/>
    <property type="match status" value="1"/>
</dbReference>
<evidence type="ECO:0000256" key="4">
    <source>
        <dbReference type="ARBA" id="ARBA00022691"/>
    </source>
</evidence>
<dbReference type="GO" id="GO:0004852">
    <property type="term" value="F:uroporphyrinogen-III synthase activity"/>
    <property type="evidence" value="ECO:0007669"/>
    <property type="project" value="InterPro"/>
</dbReference>
<dbReference type="InterPro" id="IPR050161">
    <property type="entry name" value="Siro_Cobalamin_biosynth"/>
</dbReference>
<gene>
    <name evidence="9" type="primary">cobA</name>
    <name evidence="9" type="ORF">IAA28_03115</name>
</gene>
<keyword evidence="2 6" id="KW-0489">Methyltransferase</keyword>
<dbReference type="CDD" id="cd11642">
    <property type="entry name" value="SUMT"/>
    <property type="match status" value="1"/>
</dbReference>
<evidence type="ECO:0000256" key="6">
    <source>
        <dbReference type="RuleBase" id="RU003960"/>
    </source>
</evidence>
<dbReference type="Gene3D" id="3.30.950.10">
    <property type="entry name" value="Methyltransferase, Cobalt-precorrin-4 Transmethylase, Domain 2"/>
    <property type="match status" value="1"/>
</dbReference>
<dbReference type="PANTHER" id="PTHR45790">
    <property type="entry name" value="SIROHEME SYNTHASE-RELATED"/>
    <property type="match status" value="1"/>
</dbReference>
<dbReference type="InterPro" id="IPR003043">
    <property type="entry name" value="Uropor_MeTrfase_CS"/>
</dbReference>